<evidence type="ECO:0008006" key="12">
    <source>
        <dbReference type="Google" id="ProtNLM"/>
    </source>
</evidence>
<dbReference type="PANTHER" id="PTHR17453">
    <property type="entry name" value="SIGNAL RECOGNITION PARTICLE 19 KD PROTEIN"/>
    <property type="match status" value="1"/>
</dbReference>
<comment type="function">
    <text evidence="9">Component of the signal recognition particle (SRP) complex, a ribonucleoprotein complex that mediates the cotranslational targeting of secretory and membrane proteins to the endoplasmic reticulum (ER). Binds directly to 7SL RNA. Mediates binding of SRP54 to the SRP complex.</text>
</comment>
<feature type="compositionally biased region" description="Basic residues" evidence="10">
    <location>
        <begin position="202"/>
        <end position="211"/>
    </location>
</feature>
<comment type="subcellular location">
    <subcellularLocation>
        <location evidence="1">Cytoplasm</location>
    </subcellularLocation>
    <subcellularLocation>
        <location evidence="2">Nucleus</location>
        <location evidence="2">Nucleolus</location>
    </subcellularLocation>
</comment>
<reference evidence="11" key="1">
    <citation type="submission" date="2015-11" db="EMBL/GenBank/DDBJ databases">
        <title>De novo transcriptome assembly of four potential Pierce s Disease insect vectors from Arizona vineyards.</title>
        <authorList>
            <person name="Tassone E.E."/>
        </authorList>
    </citation>
    <scope>NUCLEOTIDE SEQUENCE</scope>
</reference>
<evidence type="ECO:0000256" key="4">
    <source>
        <dbReference type="ARBA" id="ARBA00022490"/>
    </source>
</evidence>
<name>A0A1B6GPZ7_9HEMI</name>
<dbReference type="Gene3D" id="3.30.56.30">
    <property type="entry name" value="Signal recognition particle, SRP19-like subunit"/>
    <property type="match status" value="1"/>
</dbReference>
<proteinExistence type="inferred from homology"/>
<evidence type="ECO:0000256" key="1">
    <source>
        <dbReference type="ARBA" id="ARBA00004496"/>
    </source>
</evidence>
<evidence type="ECO:0000256" key="7">
    <source>
        <dbReference type="ARBA" id="ARBA00023242"/>
    </source>
</evidence>
<dbReference type="PANTHER" id="PTHR17453:SF0">
    <property type="entry name" value="SIGNAL RECOGNITION PARTICLE 19 KDA PROTEIN"/>
    <property type="match status" value="1"/>
</dbReference>
<evidence type="ECO:0000256" key="3">
    <source>
        <dbReference type="ARBA" id="ARBA00008910"/>
    </source>
</evidence>
<dbReference type="GO" id="GO:0005730">
    <property type="term" value="C:nucleolus"/>
    <property type="evidence" value="ECO:0007669"/>
    <property type="project" value="UniProtKB-SubCell"/>
</dbReference>
<protein>
    <recommendedName>
        <fullName evidence="12">Signal recognition particle 19 kDa protein</fullName>
    </recommendedName>
</protein>
<gene>
    <name evidence="11" type="ORF">g.17088</name>
</gene>
<dbReference type="Pfam" id="PF01922">
    <property type="entry name" value="SRP19"/>
    <property type="match status" value="1"/>
</dbReference>
<keyword evidence="8" id="KW-0687">Ribonucleoprotein</keyword>
<feature type="region of interest" description="Disordered" evidence="10">
    <location>
        <begin position="162"/>
        <end position="211"/>
    </location>
</feature>
<evidence type="ECO:0000256" key="6">
    <source>
        <dbReference type="ARBA" id="ARBA00023135"/>
    </source>
</evidence>
<sequence length="211" mass="23559">MNCQEVLKRFVGACENPSDSVKDFWDLGGEKKMALTTSGWTSNRKHSDPERWICIYPAYINSRKTTAEGRRIPKDKAVNNPTYQEIRDVLVAAGLKIGVEHKMYSRETSKEIHLRGRIRVQLKSEDGYLTNEKFPTRQSVMLHLGAMIPMLKSRSSKLGIGDSTLCSGKERSSKQGSSSAVAASSQILNKKESGVSGSNRSKTNRKKGKRH</sequence>
<evidence type="ECO:0000256" key="5">
    <source>
        <dbReference type="ARBA" id="ARBA00022884"/>
    </source>
</evidence>
<accession>A0A1B6GPZ7</accession>
<evidence type="ECO:0000313" key="11">
    <source>
        <dbReference type="EMBL" id="JAS64512.1"/>
    </source>
</evidence>
<dbReference type="InterPro" id="IPR036521">
    <property type="entry name" value="SRP19-like_sf"/>
</dbReference>
<evidence type="ECO:0000256" key="9">
    <source>
        <dbReference type="ARBA" id="ARBA00045518"/>
    </source>
</evidence>
<dbReference type="EMBL" id="GECZ01005257">
    <property type="protein sequence ID" value="JAS64512.1"/>
    <property type="molecule type" value="Transcribed_RNA"/>
</dbReference>
<evidence type="ECO:0000256" key="8">
    <source>
        <dbReference type="ARBA" id="ARBA00023274"/>
    </source>
</evidence>
<keyword evidence="5" id="KW-0694">RNA-binding</keyword>
<dbReference type="InterPro" id="IPR002778">
    <property type="entry name" value="Signal_recog_particle_SRP19"/>
</dbReference>
<keyword evidence="7" id="KW-0539">Nucleus</keyword>
<dbReference type="GO" id="GO:0006617">
    <property type="term" value="P:SRP-dependent cotranslational protein targeting to membrane, signal sequence recognition"/>
    <property type="evidence" value="ECO:0007669"/>
    <property type="project" value="TreeGrafter"/>
</dbReference>
<dbReference type="GO" id="GO:0005786">
    <property type="term" value="C:signal recognition particle, endoplasmic reticulum targeting"/>
    <property type="evidence" value="ECO:0007669"/>
    <property type="project" value="UniProtKB-KW"/>
</dbReference>
<keyword evidence="6" id="KW-0733">Signal recognition particle</keyword>
<dbReference type="FunFam" id="3.30.56.30:FF:000002">
    <property type="entry name" value="Signal recognition particle 19kDa"/>
    <property type="match status" value="1"/>
</dbReference>
<evidence type="ECO:0000256" key="2">
    <source>
        <dbReference type="ARBA" id="ARBA00004604"/>
    </source>
</evidence>
<feature type="compositionally biased region" description="Low complexity" evidence="10">
    <location>
        <begin position="174"/>
        <end position="185"/>
    </location>
</feature>
<dbReference type="SUPFAM" id="SSF69695">
    <property type="entry name" value="SRP19"/>
    <property type="match status" value="1"/>
</dbReference>
<keyword evidence="4" id="KW-0963">Cytoplasm</keyword>
<evidence type="ECO:0000256" key="10">
    <source>
        <dbReference type="SAM" id="MobiDB-lite"/>
    </source>
</evidence>
<comment type="similarity">
    <text evidence="3">Belongs to the SRP19 family.</text>
</comment>
<dbReference type="AlphaFoldDB" id="A0A1B6GPZ7"/>
<organism evidence="11">
    <name type="scientific">Cuerna arida</name>
    <dbReference type="NCBI Taxonomy" id="1464854"/>
    <lineage>
        <taxon>Eukaryota</taxon>
        <taxon>Metazoa</taxon>
        <taxon>Ecdysozoa</taxon>
        <taxon>Arthropoda</taxon>
        <taxon>Hexapoda</taxon>
        <taxon>Insecta</taxon>
        <taxon>Pterygota</taxon>
        <taxon>Neoptera</taxon>
        <taxon>Paraneoptera</taxon>
        <taxon>Hemiptera</taxon>
        <taxon>Auchenorrhyncha</taxon>
        <taxon>Membracoidea</taxon>
        <taxon>Cicadellidae</taxon>
        <taxon>Cicadellinae</taxon>
        <taxon>Proconiini</taxon>
        <taxon>Cuerna</taxon>
    </lineage>
</organism>
<dbReference type="GO" id="GO:0008312">
    <property type="term" value="F:7S RNA binding"/>
    <property type="evidence" value="ECO:0007669"/>
    <property type="project" value="InterPro"/>
</dbReference>